<keyword evidence="4" id="KW-1185">Reference proteome</keyword>
<dbReference type="EMBL" id="JAZDDF010000001">
    <property type="protein sequence ID" value="MEE1971445.1"/>
    <property type="molecule type" value="Genomic_DNA"/>
</dbReference>
<name>A0A5B2TXT0_9FLAO</name>
<proteinExistence type="predicted"/>
<comment type="caution">
    <text evidence="1">The sequence shown here is derived from an EMBL/GenBank/DDBJ whole genome shotgun (WGS) entry which is preliminary data.</text>
</comment>
<dbReference type="Proteomes" id="UP000323188">
    <property type="component" value="Unassembled WGS sequence"/>
</dbReference>
<gene>
    <name evidence="1" type="ORF">F0361_07135</name>
    <name evidence="2" type="ORF">V1H85_03255</name>
</gene>
<evidence type="ECO:0000313" key="2">
    <source>
        <dbReference type="EMBL" id="MEE1971445.1"/>
    </source>
</evidence>
<dbReference type="EMBL" id="VUOE01000001">
    <property type="protein sequence ID" value="KAA2219371.1"/>
    <property type="molecule type" value="Genomic_DNA"/>
</dbReference>
<dbReference type="RefSeq" id="WP_154917817.1">
    <property type="nucleotide sequence ID" value="NZ_JAZDDF010000001.1"/>
</dbReference>
<reference evidence="1 3" key="1">
    <citation type="submission" date="2019-09" db="EMBL/GenBank/DDBJ databases">
        <authorList>
            <person name="Khan S.A."/>
            <person name="Jeon C.O."/>
            <person name="Chun B.H."/>
            <person name="Jeong S.E."/>
        </authorList>
    </citation>
    <scope>NUCLEOTIDE SEQUENCE [LARGE SCALE GENOMIC DNA]</scope>
    <source>
        <strain evidence="1 3">KCTC 42508</strain>
    </source>
</reference>
<evidence type="ECO:0000313" key="1">
    <source>
        <dbReference type="EMBL" id="KAA2219371.1"/>
    </source>
</evidence>
<reference evidence="2 4" key="2">
    <citation type="submission" date="2024-01" db="EMBL/GenBank/DDBJ databases">
        <title>Maribacter spp. originated from different algae showed divergent polysaccharides utilization ability.</title>
        <authorList>
            <person name="Wang H."/>
            <person name="Wu Y."/>
        </authorList>
    </citation>
    <scope>NUCLEOTIDE SEQUENCE [LARGE SCALE GENOMIC DNA]</scope>
    <source>
        <strain evidence="2 4">KPT27_14</strain>
    </source>
</reference>
<organism evidence="1 3">
    <name type="scientific">Maribacter flavus</name>
    <dbReference type="NCBI Taxonomy" id="1658664"/>
    <lineage>
        <taxon>Bacteria</taxon>
        <taxon>Pseudomonadati</taxon>
        <taxon>Bacteroidota</taxon>
        <taxon>Flavobacteriia</taxon>
        <taxon>Flavobacteriales</taxon>
        <taxon>Flavobacteriaceae</taxon>
        <taxon>Maribacter</taxon>
    </lineage>
</organism>
<dbReference type="Proteomes" id="UP001343698">
    <property type="component" value="Unassembled WGS sequence"/>
</dbReference>
<protein>
    <submittedName>
        <fullName evidence="1">Uncharacterized protein</fullName>
    </submittedName>
</protein>
<evidence type="ECO:0000313" key="3">
    <source>
        <dbReference type="Proteomes" id="UP000323188"/>
    </source>
</evidence>
<evidence type="ECO:0000313" key="4">
    <source>
        <dbReference type="Proteomes" id="UP001343698"/>
    </source>
</evidence>
<accession>A0A5B2TXT0</accession>
<sequence>MREFITSTYLVVFFCINLASQESEFLDGKIITRKGDTLKGQIKVQNRFRSFNKIIYLDNEGNEKKVAVDSIKSYERGKEFFETLIINSKLFVLAKRIILGPNMTLYYRNEATEVFPGLLDMDGVLPKVLNNEYRYKYLKDKNNNVITLSFTRRAGETPFKDIVEKLNSKPLHKNKSLKRFLSEYPNIIKKIEAKQITKIEEVVVE</sequence>
<dbReference type="AlphaFoldDB" id="A0A5B2TXT0"/>